<dbReference type="InterPro" id="IPR029061">
    <property type="entry name" value="THDP-binding"/>
</dbReference>
<evidence type="ECO:0000313" key="4">
    <source>
        <dbReference type="EMBL" id="KAA0258014.1"/>
    </source>
</evidence>
<dbReference type="Proteomes" id="UP000322876">
    <property type="component" value="Unassembled WGS sequence"/>
</dbReference>
<keyword evidence="1" id="KW-0560">Oxidoreductase</keyword>
<dbReference type="AlphaFoldDB" id="A0A5A8F5M6"/>
<gene>
    <name evidence="4" type="primary">vorB</name>
    <name evidence="4" type="ORF">FHQ18_06365</name>
</gene>
<comment type="caution">
    <text evidence="4">The sequence shown here is derived from an EMBL/GenBank/DDBJ whole genome shotgun (WGS) entry which is preliminary data.</text>
</comment>
<sequence length="350" mass="38268">MSNKILMKGNEAIAEAAVRAGLAGYFGYPITPQNEITAYMSWRMPELGRAFVQAESELAAINMVYGAGATGVRVMTTSSSPGIALMQEGISYMCGAEVPAVIVNITRGGPGLGNIGPSQCDYNQATRGGGNGDYKLVVYAPHTVQEAIDMVYKSFDIAEKYRNPVLILGDGALGQMAEAVVLPEMKEIIDEDKGWELNGAKGRPPRSVKSLRLAEGKLKEHNWHLKDKYNEIEKNEIMYEYNEDNYDVLVVAFGTAARVAKSAIKELREKGINAGLFRPITLWPYPYQALRAASKNAKKILVAEMNTGQMLFDVKLAVCDDERIDFLGKPGGEVFSPDEIVNKVKNMVGD</sequence>
<dbReference type="RefSeq" id="WP_149266335.1">
    <property type="nucleotide sequence ID" value="NZ_VFJB01000005.1"/>
</dbReference>
<feature type="domain" description="Pyruvate:ferredoxin oxidoreductase core" evidence="3">
    <location>
        <begin position="247"/>
        <end position="340"/>
    </location>
</feature>
<evidence type="ECO:0000259" key="3">
    <source>
        <dbReference type="Pfam" id="PF17147"/>
    </source>
</evidence>
<dbReference type="PANTHER" id="PTHR43088">
    <property type="entry name" value="SUBUNIT OF PYRUVATE:FLAVODOXIN OXIDOREDUCTASE-RELATED"/>
    <property type="match status" value="1"/>
</dbReference>
<accession>A0A5A8F5M6</accession>
<proteinExistence type="predicted"/>
<name>A0A5A8F5M6_9BACT</name>
<dbReference type="InterPro" id="IPR052368">
    <property type="entry name" value="2-oxoacid_oxidoreductase"/>
</dbReference>
<dbReference type="InterPro" id="IPR009014">
    <property type="entry name" value="Transketo_C/PFOR_II"/>
</dbReference>
<dbReference type="Pfam" id="PF01855">
    <property type="entry name" value="POR_N"/>
    <property type="match status" value="1"/>
</dbReference>
<dbReference type="InterPro" id="IPR033412">
    <property type="entry name" value="PFOR_II"/>
</dbReference>
<dbReference type="PANTHER" id="PTHR43088:SF1">
    <property type="entry name" value="SUBUNIT OF PYRUVATE:FLAVODOXIN OXIDOREDUCTASE"/>
    <property type="match status" value="1"/>
</dbReference>
<dbReference type="Gene3D" id="3.40.50.920">
    <property type="match status" value="1"/>
</dbReference>
<dbReference type="CDD" id="cd07034">
    <property type="entry name" value="TPP_PYR_PFOR_IOR-alpha_like"/>
    <property type="match status" value="1"/>
</dbReference>
<dbReference type="SUPFAM" id="SSF52518">
    <property type="entry name" value="Thiamin diphosphate-binding fold (THDP-binding)"/>
    <property type="match status" value="1"/>
</dbReference>
<dbReference type="NCBIfam" id="NF005507">
    <property type="entry name" value="PRK07119.1"/>
    <property type="match status" value="1"/>
</dbReference>
<protein>
    <submittedName>
        <fullName evidence="4">3-methyl-2-oxobutanoate dehydrogenase subunit VorB</fullName>
    </submittedName>
</protein>
<evidence type="ECO:0000256" key="1">
    <source>
        <dbReference type="ARBA" id="ARBA00023002"/>
    </source>
</evidence>
<dbReference type="GO" id="GO:0016491">
    <property type="term" value="F:oxidoreductase activity"/>
    <property type="evidence" value="ECO:0007669"/>
    <property type="project" value="UniProtKB-KW"/>
</dbReference>
<dbReference type="Gene3D" id="3.40.50.970">
    <property type="match status" value="1"/>
</dbReference>
<dbReference type="InterPro" id="IPR002880">
    <property type="entry name" value="Pyrv_Fd/Flavodoxin_OxRdtase_N"/>
</dbReference>
<feature type="domain" description="Pyruvate flavodoxin/ferredoxin oxidoreductase pyrimidine binding" evidence="2">
    <location>
        <begin position="15"/>
        <end position="196"/>
    </location>
</feature>
<evidence type="ECO:0000259" key="2">
    <source>
        <dbReference type="Pfam" id="PF01855"/>
    </source>
</evidence>
<organism evidence="4 5">
    <name type="scientific">Deferribacter autotrophicus</name>
    <dbReference type="NCBI Taxonomy" id="500465"/>
    <lineage>
        <taxon>Bacteria</taxon>
        <taxon>Pseudomonadati</taxon>
        <taxon>Deferribacterota</taxon>
        <taxon>Deferribacteres</taxon>
        <taxon>Deferribacterales</taxon>
        <taxon>Deferribacteraceae</taxon>
        <taxon>Deferribacter</taxon>
    </lineage>
</organism>
<dbReference type="Pfam" id="PF17147">
    <property type="entry name" value="PFOR_II"/>
    <property type="match status" value="1"/>
</dbReference>
<evidence type="ECO:0000313" key="5">
    <source>
        <dbReference type="Proteomes" id="UP000322876"/>
    </source>
</evidence>
<dbReference type="SUPFAM" id="SSF52922">
    <property type="entry name" value="TK C-terminal domain-like"/>
    <property type="match status" value="1"/>
</dbReference>
<dbReference type="OrthoDB" id="9794954at2"/>
<dbReference type="EMBL" id="VFJB01000005">
    <property type="protein sequence ID" value="KAA0258014.1"/>
    <property type="molecule type" value="Genomic_DNA"/>
</dbReference>
<keyword evidence="5" id="KW-1185">Reference proteome</keyword>
<reference evidence="4 5" key="1">
    <citation type="submission" date="2019-06" db="EMBL/GenBank/DDBJ databases">
        <title>Genomic insights into carbon and energy metabolism of Deferribacter autotrophicus revealed new metabolic traits in the phylum Deferribacteres.</title>
        <authorList>
            <person name="Slobodkin A.I."/>
            <person name="Slobodkina G.B."/>
            <person name="Allioux M."/>
            <person name="Alain K."/>
            <person name="Jebbar M."/>
            <person name="Shadrin V."/>
            <person name="Kublanov I.V."/>
            <person name="Toshchakov S.V."/>
            <person name="Bonch-Osmolovskaya E.A."/>
        </authorList>
    </citation>
    <scope>NUCLEOTIDE SEQUENCE [LARGE SCALE GENOMIC DNA]</scope>
    <source>
        <strain evidence="4 5">SL50</strain>
    </source>
</reference>